<accession>A0A6H5GQD7</accession>
<sequence length="82" mass="9143">MGCGAWSMSAYRFQVIGRRSNCIGRQAPTLDGHGPVSASKVKGMLGIGRNGLLFMEPSSLSRQSVEEQRSFWNSNSRIIRYY</sequence>
<dbReference type="AlphaFoldDB" id="A0A6H5GQD7"/>
<keyword evidence="2" id="KW-1185">Reference proteome</keyword>
<gene>
    <name evidence="1" type="ORF">NTEN_LOCUS10625</name>
</gene>
<organism evidence="1 2">
    <name type="scientific">Nesidiocoris tenuis</name>
    <dbReference type="NCBI Taxonomy" id="355587"/>
    <lineage>
        <taxon>Eukaryota</taxon>
        <taxon>Metazoa</taxon>
        <taxon>Ecdysozoa</taxon>
        <taxon>Arthropoda</taxon>
        <taxon>Hexapoda</taxon>
        <taxon>Insecta</taxon>
        <taxon>Pterygota</taxon>
        <taxon>Neoptera</taxon>
        <taxon>Paraneoptera</taxon>
        <taxon>Hemiptera</taxon>
        <taxon>Heteroptera</taxon>
        <taxon>Panheteroptera</taxon>
        <taxon>Cimicomorpha</taxon>
        <taxon>Miridae</taxon>
        <taxon>Dicyphina</taxon>
        <taxon>Nesidiocoris</taxon>
    </lineage>
</organism>
<evidence type="ECO:0000313" key="1">
    <source>
        <dbReference type="EMBL" id="CAB0005148.1"/>
    </source>
</evidence>
<name>A0A6H5GQD7_9HEMI</name>
<protein>
    <submittedName>
        <fullName evidence="1">Uncharacterized protein</fullName>
    </submittedName>
</protein>
<feature type="non-terminal residue" evidence="1">
    <location>
        <position position="82"/>
    </location>
</feature>
<dbReference type="Proteomes" id="UP000479000">
    <property type="component" value="Unassembled WGS sequence"/>
</dbReference>
<reference evidence="1 2" key="1">
    <citation type="submission" date="2020-02" db="EMBL/GenBank/DDBJ databases">
        <authorList>
            <person name="Ferguson B K."/>
        </authorList>
    </citation>
    <scope>NUCLEOTIDE SEQUENCE [LARGE SCALE GENOMIC DNA]</scope>
</reference>
<proteinExistence type="predicted"/>
<evidence type="ECO:0000313" key="2">
    <source>
        <dbReference type="Proteomes" id="UP000479000"/>
    </source>
</evidence>
<dbReference type="EMBL" id="CADCXU010015955">
    <property type="protein sequence ID" value="CAB0005148.1"/>
    <property type="molecule type" value="Genomic_DNA"/>
</dbReference>